<proteinExistence type="predicted"/>
<gene>
    <name evidence="2" type="ORF">CGC58_12510</name>
</gene>
<accession>A0A250G2M4</accession>
<feature type="transmembrane region" description="Helical" evidence="1">
    <location>
        <begin position="134"/>
        <end position="161"/>
    </location>
</feature>
<keyword evidence="1" id="KW-0472">Membrane</keyword>
<dbReference type="Pfam" id="PF04306">
    <property type="entry name" value="DUF456"/>
    <property type="match status" value="1"/>
</dbReference>
<sequence length="164" mass="17782">MEIAVTILSILVIIVGIIGTILPMLPGLLLCLAGLFAYKFFGNGAELSNVYLWVFSILTIISLLLEYIIPIKLNKKYGGTNWGSAGGIIGMLIGFFIPIPLGFLIGMFVGVFVGELLHDSQDTSKAFKSMKGSIIGFFYSTGFNFLIGVAMLFTIIIDLIAKLF</sequence>
<dbReference type="KEGG" id="csto:CGC58_12510"/>
<dbReference type="InterPro" id="IPR007403">
    <property type="entry name" value="DUF456"/>
</dbReference>
<evidence type="ECO:0000313" key="2">
    <source>
        <dbReference type="EMBL" id="ATA90486.1"/>
    </source>
</evidence>
<dbReference type="Proteomes" id="UP000217348">
    <property type="component" value="Chromosome"/>
</dbReference>
<dbReference type="AlphaFoldDB" id="A0A250G2M4"/>
<evidence type="ECO:0000313" key="3">
    <source>
        <dbReference type="Proteomes" id="UP000217348"/>
    </source>
</evidence>
<feature type="transmembrane region" description="Helical" evidence="1">
    <location>
        <begin position="50"/>
        <end position="69"/>
    </location>
</feature>
<dbReference type="EMBL" id="CP022387">
    <property type="protein sequence ID" value="ATA90486.1"/>
    <property type="molecule type" value="Genomic_DNA"/>
</dbReference>
<reference evidence="3" key="1">
    <citation type="submission" date="2017-06" db="EMBL/GenBank/DDBJ databases">
        <title>Capnocytophaga spp. assemblies.</title>
        <authorList>
            <person name="Gulvik C.A."/>
        </authorList>
    </citation>
    <scope>NUCLEOTIDE SEQUENCE [LARGE SCALE GENOMIC DNA]</scope>
    <source>
        <strain evidence="3">H2177</strain>
    </source>
</reference>
<dbReference type="RefSeq" id="WP_095897023.1">
    <property type="nucleotide sequence ID" value="NZ_BOPK01000005.1"/>
</dbReference>
<protein>
    <recommendedName>
        <fullName evidence="4">DUF456 domain-containing protein</fullName>
    </recommendedName>
</protein>
<keyword evidence="1" id="KW-1133">Transmembrane helix</keyword>
<dbReference type="PANTHER" id="PTHR39165:SF1">
    <property type="entry name" value="DUF456 DOMAIN-CONTAINING PROTEIN"/>
    <property type="match status" value="1"/>
</dbReference>
<feature type="transmembrane region" description="Helical" evidence="1">
    <location>
        <begin position="7"/>
        <end position="38"/>
    </location>
</feature>
<keyword evidence="1" id="KW-0812">Transmembrane</keyword>
<evidence type="ECO:0008006" key="4">
    <source>
        <dbReference type="Google" id="ProtNLM"/>
    </source>
</evidence>
<dbReference type="PANTHER" id="PTHR39165">
    <property type="entry name" value="IG HYPOTHETICAL 17883"/>
    <property type="match status" value="1"/>
</dbReference>
<feature type="transmembrane region" description="Helical" evidence="1">
    <location>
        <begin position="89"/>
        <end position="114"/>
    </location>
</feature>
<organism evidence="2 3">
    <name type="scientific">Capnocytophaga stomatis</name>
    <dbReference type="NCBI Taxonomy" id="1848904"/>
    <lineage>
        <taxon>Bacteria</taxon>
        <taxon>Pseudomonadati</taxon>
        <taxon>Bacteroidota</taxon>
        <taxon>Flavobacteriia</taxon>
        <taxon>Flavobacteriales</taxon>
        <taxon>Flavobacteriaceae</taxon>
        <taxon>Capnocytophaga</taxon>
    </lineage>
</organism>
<name>A0A250G2M4_9FLAO</name>
<evidence type="ECO:0000256" key="1">
    <source>
        <dbReference type="SAM" id="Phobius"/>
    </source>
</evidence>
<dbReference type="OrthoDB" id="9808460at2"/>